<dbReference type="PANTHER" id="PTHR11915">
    <property type="entry name" value="SPECTRIN/FILAMIN RELATED CYTOSKELETAL PROTEIN"/>
    <property type="match status" value="1"/>
</dbReference>
<dbReference type="Pfam" id="PF00307">
    <property type="entry name" value="CH"/>
    <property type="match status" value="1"/>
</dbReference>
<dbReference type="InterPro" id="IPR036872">
    <property type="entry name" value="CH_dom_sf"/>
</dbReference>
<gene>
    <name evidence="5" type="ORF">M9Y10_042355</name>
</gene>
<comment type="caution">
    <text evidence="5">The sequence shown here is derived from an EMBL/GenBank/DDBJ whole genome shotgun (WGS) entry which is preliminary data.</text>
</comment>
<dbReference type="Proteomes" id="UP001470230">
    <property type="component" value="Unassembled WGS sequence"/>
</dbReference>
<feature type="region of interest" description="Disordered" evidence="3">
    <location>
        <begin position="239"/>
        <end position="349"/>
    </location>
</feature>
<sequence length="517" mass="57513">MHTGLAKIDEEWVPLQATVFTRWVVAHLKGQSTVEVKDITTDLKDGIALVELAEILTGKKPTENWSKTPKSPYAKAQNCDLALKMFQQDGVQLVGMSGKDISDGNKKLTLGLIWTLILKYSIGKALTGSSTSASSALVDEKVLKTWAADRIKGYEHTDGFQPYDMSVCALLDTYYPTEMNYKSLNPEKPEENLLSACKVMHKHDIDILVYPEDLKENEIDEKTLLTQLSAIKAVVSKIDEPQVQSRSVTSQQQGKTSSYSTSQQTNTSSYSTSQQTNTSSYSSTQQTNTSSYSTSQQTNTSSYSSTQQNNSSSQQSSQNLSAVRDRSASLEQVPLSESPSSGLTGAIGDNSEYEGRLFGITCTMPTEEYNSLQPDPSAHHRGGSTVTLALTFVQIDQPFINPAGRKLDLALANIEYDPYQQFTFGRNEWNTVIDSKFQKGMVWDVANELDLDPPEGTEFYLFPFHGRHNQHFVYHNGHIYAKQNGQVVTYNGGDKPLVMRKLSNELKNRQTFQIHLI</sequence>
<keyword evidence="1" id="KW-0677">Repeat</keyword>
<dbReference type="SMART" id="SM00033">
    <property type="entry name" value="CH"/>
    <property type="match status" value="2"/>
</dbReference>
<dbReference type="InterPro" id="IPR035992">
    <property type="entry name" value="Ricin_B-like_lectins"/>
</dbReference>
<organism evidence="5 6">
    <name type="scientific">Tritrichomonas musculus</name>
    <dbReference type="NCBI Taxonomy" id="1915356"/>
    <lineage>
        <taxon>Eukaryota</taxon>
        <taxon>Metamonada</taxon>
        <taxon>Parabasalia</taxon>
        <taxon>Tritrichomonadida</taxon>
        <taxon>Tritrichomonadidae</taxon>
        <taxon>Tritrichomonas</taxon>
    </lineage>
</organism>
<dbReference type="InterPro" id="IPR001715">
    <property type="entry name" value="CH_dom"/>
</dbReference>
<dbReference type="PROSITE" id="PS00020">
    <property type="entry name" value="ACTININ_2"/>
    <property type="match status" value="1"/>
</dbReference>
<keyword evidence="6" id="KW-1185">Reference proteome</keyword>
<dbReference type="InterPro" id="IPR001589">
    <property type="entry name" value="Actinin_actin-bd_CS"/>
</dbReference>
<dbReference type="SUPFAM" id="SSF50370">
    <property type="entry name" value="Ricin B-like lectins"/>
    <property type="match status" value="1"/>
</dbReference>
<name>A0ABR2GQW9_9EUKA</name>
<dbReference type="Gene3D" id="1.10.418.10">
    <property type="entry name" value="Calponin-like domain"/>
    <property type="match status" value="2"/>
</dbReference>
<evidence type="ECO:0000256" key="3">
    <source>
        <dbReference type="SAM" id="MobiDB-lite"/>
    </source>
</evidence>
<evidence type="ECO:0000313" key="5">
    <source>
        <dbReference type="EMBL" id="KAK8835640.1"/>
    </source>
</evidence>
<dbReference type="EMBL" id="JAPFFF010000078">
    <property type="protein sequence ID" value="KAK8835640.1"/>
    <property type="molecule type" value="Genomic_DNA"/>
</dbReference>
<dbReference type="SUPFAM" id="SSF47576">
    <property type="entry name" value="Calponin-homology domain, CH-domain"/>
    <property type="match status" value="1"/>
</dbReference>
<accession>A0ABR2GQW9</accession>
<reference evidence="5 6" key="1">
    <citation type="submission" date="2024-04" db="EMBL/GenBank/DDBJ databases">
        <title>Tritrichomonas musculus Genome.</title>
        <authorList>
            <person name="Alves-Ferreira E."/>
            <person name="Grigg M."/>
            <person name="Lorenzi H."/>
            <person name="Galac M."/>
        </authorList>
    </citation>
    <scope>NUCLEOTIDE SEQUENCE [LARGE SCALE GENOMIC DNA]</scope>
    <source>
        <strain evidence="5 6">EAF2021</strain>
    </source>
</reference>
<evidence type="ECO:0000256" key="1">
    <source>
        <dbReference type="ARBA" id="ARBA00022737"/>
    </source>
</evidence>
<evidence type="ECO:0000313" key="6">
    <source>
        <dbReference type="Proteomes" id="UP001470230"/>
    </source>
</evidence>
<dbReference type="PROSITE" id="PS50021">
    <property type="entry name" value="CH"/>
    <property type="match status" value="1"/>
</dbReference>
<keyword evidence="2" id="KW-0009">Actin-binding</keyword>
<evidence type="ECO:0000259" key="4">
    <source>
        <dbReference type="PROSITE" id="PS50021"/>
    </source>
</evidence>
<evidence type="ECO:0000256" key="2">
    <source>
        <dbReference type="ARBA" id="ARBA00023203"/>
    </source>
</evidence>
<protein>
    <submittedName>
        <fullName evidence="5">GTPase activator activity protein</fullName>
    </submittedName>
</protein>
<feature type="domain" description="Calponin-homology (CH)" evidence="4">
    <location>
        <begin position="14"/>
        <end position="121"/>
    </location>
</feature>
<feature type="compositionally biased region" description="Low complexity" evidence="3">
    <location>
        <begin position="242"/>
        <end position="319"/>
    </location>
</feature>
<proteinExistence type="predicted"/>